<accession>A0A8R7TKK9</accession>
<evidence type="ECO:0000256" key="1">
    <source>
        <dbReference type="SAM" id="MobiDB-lite"/>
    </source>
</evidence>
<reference evidence="2" key="2">
    <citation type="submission" date="2018-03" db="EMBL/GenBank/DDBJ databases">
        <title>The Triticum urartu genome reveals the dynamic nature of wheat genome evolution.</title>
        <authorList>
            <person name="Ling H."/>
            <person name="Ma B."/>
            <person name="Shi X."/>
            <person name="Liu H."/>
            <person name="Dong L."/>
            <person name="Sun H."/>
            <person name="Cao Y."/>
            <person name="Gao Q."/>
            <person name="Zheng S."/>
            <person name="Li Y."/>
            <person name="Yu Y."/>
            <person name="Du H."/>
            <person name="Qi M."/>
            <person name="Li Y."/>
            <person name="Yu H."/>
            <person name="Cui Y."/>
            <person name="Wang N."/>
            <person name="Chen C."/>
            <person name="Wu H."/>
            <person name="Zhao Y."/>
            <person name="Zhang J."/>
            <person name="Li Y."/>
            <person name="Zhou W."/>
            <person name="Zhang B."/>
            <person name="Hu W."/>
            <person name="Eijk M."/>
            <person name="Tang J."/>
            <person name="Witsenboer H."/>
            <person name="Zhao S."/>
            <person name="Li Z."/>
            <person name="Zhang A."/>
            <person name="Wang D."/>
            <person name="Liang C."/>
        </authorList>
    </citation>
    <scope>NUCLEOTIDE SEQUENCE [LARGE SCALE GENOMIC DNA]</scope>
    <source>
        <strain evidence="2">cv. G1812</strain>
    </source>
</reference>
<evidence type="ECO:0000313" key="3">
    <source>
        <dbReference type="Proteomes" id="UP000015106"/>
    </source>
</evidence>
<dbReference type="EnsemblPlants" id="TuG1812G0200003942.01.T01">
    <property type="protein sequence ID" value="TuG1812G0200003942.01.T01.cds359965"/>
    <property type="gene ID" value="TuG1812G0200003942.01"/>
</dbReference>
<feature type="compositionally biased region" description="Polar residues" evidence="1">
    <location>
        <begin position="187"/>
        <end position="208"/>
    </location>
</feature>
<dbReference type="Gramene" id="TuG1812G0200003942.01.T01">
    <property type="protein sequence ID" value="TuG1812G0200003942.01.T01.cds359965"/>
    <property type="gene ID" value="TuG1812G0200003942.01"/>
</dbReference>
<reference evidence="2" key="3">
    <citation type="submission" date="2022-06" db="UniProtKB">
        <authorList>
            <consortium name="EnsemblPlants"/>
        </authorList>
    </citation>
    <scope>IDENTIFICATION</scope>
</reference>
<dbReference type="AlphaFoldDB" id="A0A8R7TKK9"/>
<reference evidence="3" key="1">
    <citation type="journal article" date="2013" name="Nature">
        <title>Draft genome of the wheat A-genome progenitor Triticum urartu.</title>
        <authorList>
            <person name="Ling H.Q."/>
            <person name="Zhao S."/>
            <person name="Liu D."/>
            <person name="Wang J."/>
            <person name="Sun H."/>
            <person name="Zhang C."/>
            <person name="Fan H."/>
            <person name="Li D."/>
            <person name="Dong L."/>
            <person name="Tao Y."/>
            <person name="Gao C."/>
            <person name="Wu H."/>
            <person name="Li Y."/>
            <person name="Cui Y."/>
            <person name="Guo X."/>
            <person name="Zheng S."/>
            <person name="Wang B."/>
            <person name="Yu K."/>
            <person name="Liang Q."/>
            <person name="Yang W."/>
            <person name="Lou X."/>
            <person name="Chen J."/>
            <person name="Feng M."/>
            <person name="Jian J."/>
            <person name="Zhang X."/>
            <person name="Luo G."/>
            <person name="Jiang Y."/>
            <person name="Liu J."/>
            <person name="Wang Z."/>
            <person name="Sha Y."/>
            <person name="Zhang B."/>
            <person name="Wu H."/>
            <person name="Tang D."/>
            <person name="Shen Q."/>
            <person name="Xue P."/>
            <person name="Zou S."/>
            <person name="Wang X."/>
            <person name="Liu X."/>
            <person name="Wang F."/>
            <person name="Yang Y."/>
            <person name="An X."/>
            <person name="Dong Z."/>
            <person name="Zhang K."/>
            <person name="Zhang X."/>
            <person name="Luo M.C."/>
            <person name="Dvorak J."/>
            <person name="Tong Y."/>
            <person name="Wang J."/>
            <person name="Yang H."/>
            <person name="Li Z."/>
            <person name="Wang D."/>
            <person name="Zhang A."/>
            <person name="Wang J."/>
        </authorList>
    </citation>
    <scope>NUCLEOTIDE SEQUENCE</scope>
    <source>
        <strain evidence="3">cv. G1812</strain>
    </source>
</reference>
<feature type="region of interest" description="Disordered" evidence="1">
    <location>
        <begin position="177"/>
        <end position="217"/>
    </location>
</feature>
<organism evidence="2 3">
    <name type="scientific">Triticum urartu</name>
    <name type="common">Red wild einkorn</name>
    <name type="synonym">Crithodium urartu</name>
    <dbReference type="NCBI Taxonomy" id="4572"/>
    <lineage>
        <taxon>Eukaryota</taxon>
        <taxon>Viridiplantae</taxon>
        <taxon>Streptophyta</taxon>
        <taxon>Embryophyta</taxon>
        <taxon>Tracheophyta</taxon>
        <taxon>Spermatophyta</taxon>
        <taxon>Magnoliopsida</taxon>
        <taxon>Liliopsida</taxon>
        <taxon>Poales</taxon>
        <taxon>Poaceae</taxon>
        <taxon>BOP clade</taxon>
        <taxon>Pooideae</taxon>
        <taxon>Triticodae</taxon>
        <taxon>Triticeae</taxon>
        <taxon>Triticinae</taxon>
        <taxon>Triticum</taxon>
    </lineage>
</organism>
<keyword evidence="3" id="KW-1185">Reference proteome</keyword>
<name>A0A8R7TKK9_TRIUA</name>
<protein>
    <submittedName>
        <fullName evidence="2">Uncharacterized protein</fullName>
    </submittedName>
</protein>
<evidence type="ECO:0000313" key="2">
    <source>
        <dbReference type="EnsemblPlants" id="TuG1812G0200003942.01.T01.cds359965"/>
    </source>
</evidence>
<proteinExistence type="predicted"/>
<sequence>MDILWKIEREVSKHPHFAYISTNDVPTCTSHSMPLRSIYLCTHLPDSSAPKLAQAERTVERTTLSGFTPDVCIPLNSSNASLGSLQWTKPLIMTVQDTMSLTKSLSNTRLARSNFSHLTYISSKAFPTMSSSPLSLLRHRPCTAFPACTAPSLPHATSALANVPSLGATSISPNTARASANLRPLTNADTRAVQDTTSRPAISSNTLLASPHSPHAP</sequence>
<dbReference type="Proteomes" id="UP000015106">
    <property type="component" value="Chromosome 2"/>
</dbReference>